<organism evidence="1 2">
    <name type="scientific">Colletotrichum siamense</name>
    <name type="common">Anthracnose fungus</name>
    <dbReference type="NCBI Taxonomy" id="690259"/>
    <lineage>
        <taxon>Eukaryota</taxon>
        <taxon>Fungi</taxon>
        <taxon>Dikarya</taxon>
        <taxon>Ascomycota</taxon>
        <taxon>Pezizomycotina</taxon>
        <taxon>Sordariomycetes</taxon>
        <taxon>Hypocreomycetidae</taxon>
        <taxon>Glomerellales</taxon>
        <taxon>Glomerellaceae</taxon>
        <taxon>Colletotrichum</taxon>
        <taxon>Colletotrichum gloeosporioides species complex</taxon>
    </lineage>
</organism>
<comment type="caution">
    <text evidence="1">The sequence shown here is derived from an EMBL/GenBank/DDBJ whole genome shotgun (WGS) entry which is preliminary data.</text>
</comment>
<keyword evidence="2" id="KW-1185">Reference proteome</keyword>
<dbReference type="SUPFAM" id="SSF56112">
    <property type="entry name" value="Protein kinase-like (PK-like)"/>
    <property type="match status" value="1"/>
</dbReference>
<accession>A0A9P5BQQ1</accession>
<evidence type="ECO:0000313" key="2">
    <source>
        <dbReference type="Proteomes" id="UP000711996"/>
    </source>
</evidence>
<dbReference type="InterPro" id="IPR011009">
    <property type="entry name" value="Kinase-like_dom_sf"/>
</dbReference>
<dbReference type="EMBL" id="QPMT01000053">
    <property type="protein sequence ID" value="KAF4848700.1"/>
    <property type="molecule type" value="Genomic_DNA"/>
</dbReference>
<dbReference type="OrthoDB" id="4267316at2759"/>
<reference evidence="1" key="1">
    <citation type="submission" date="2019-06" db="EMBL/GenBank/DDBJ databases">
        <authorList>
            <person name="Gan P."/>
            <person name="Shirasu K."/>
        </authorList>
    </citation>
    <scope>NUCLEOTIDE SEQUENCE [LARGE SCALE GENOMIC DNA]</scope>
    <source>
        <strain evidence="1">CAD2</strain>
    </source>
</reference>
<protein>
    <submittedName>
        <fullName evidence="1">Uncharacterized protein</fullName>
    </submittedName>
</protein>
<name>A0A9P5BQQ1_COLSI</name>
<evidence type="ECO:0000313" key="1">
    <source>
        <dbReference type="EMBL" id="KAF4848700.1"/>
    </source>
</evidence>
<dbReference type="AlphaFoldDB" id="A0A9P5BQQ1"/>
<sequence>MYPKPHDLRPADMALSDDESVLSRIRQVFKETNRPHGFRETAQLDPFAQLHVTIIKAIPGNRGQGDFSGPVNLLCRVTKASSRQNLNVGDLTFIKVFDPLLWWKNVELLDRCLKVTTRADMAFCDEVGAYSFLQQKGLTGFPHLAPKFFGSWTAAVASRNPEFEGQTRHVGVLALEYIDGIQLDKLFTPMERPRASSVQLYEDTDTPASFNTDEATRMDVMAKLLGGNMQQEFAGITHGDIHPRSVIVSMRNGNTILDSPRVTLVGWRTSVVDSIAREPQAAFAYYSKPPHPWRRYNIVRLRPFLGWISRDWQACAQYPRYSPELNRWMFDTFGSLHNPDNPDFQTWAEQCILDKAFGGLTVTTDAATPSI</sequence>
<proteinExistence type="predicted"/>
<gene>
    <name evidence="1" type="ORF">CGCSCA2_v012233</name>
</gene>
<dbReference type="Proteomes" id="UP000711996">
    <property type="component" value="Unassembled WGS sequence"/>
</dbReference>